<organism evidence="2 3">
    <name type="scientific">Actinoplanes friuliensis DSM 7358</name>
    <dbReference type="NCBI Taxonomy" id="1246995"/>
    <lineage>
        <taxon>Bacteria</taxon>
        <taxon>Bacillati</taxon>
        <taxon>Actinomycetota</taxon>
        <taxon>Actinomycetes</taxon>
        <taxon>Micromonosporales</taxon>
        <taxon>Micromonosporaceae</taxon>
        <taxon>Actinoplanes</taxon>
    </lineage>
</organism>
<evidence type="ECO:0000259" key="1">
    <source>
        <dbReference type="Pfam" id="PF08241"/>
    </source>
</evidence>
<gene>
    <name evidence="2" type="ORF">AFR_24675</name>
</gene>
<name>U5W5K5_9ACTN</name>
<dbReference type="RefSeq" id="WP_023363791.1">
    <property type="nucleotide sequence ID" value="NC_022657.1"/>
</dbReference>
<dbReference type="KEGG" id="afs:AFR_24675"/>
<protein>
    <submittedName>
        <fullName evidence="2">Type 11 methyltransferase</fullName>
    </submittedName>
</protein>
<dbReference type="eggNOG" id="COG2226">
    <property type="taxonomic scope" value="Bacteria"/>
</dbReference>
<keyword evidence="2" id="KW-0808">Transferase</keyword>
<accession>U5W5K5</accession>
<dbReference type="PATRIC" id="fig|1246995.3.peg.4999"/>
<evidence type="ECO:0000313" key="2">
    <source>
        <dbReference type="EMBL" id="AGZ43201.1"/>
    </source>
</evidence>
<dbReference type="GO" id="GO:0008757">
    <property type="term" value="F:S-adenosylmethionine-dependent methyltransferase activity"/>
    <property type="evidence" value="ECO:0007669"/>
    <property type="project" value="InterPro"/>
</dbReference>
<proteinExistence type="predicted"/>
<feature type="domain" description="Methyltransferase type 11" evidence="1">
    <location>
        <begin position="47"/>
        <end position="144"/>
    </location>
</feature>
<dbReference type="Proteomes" id="UP000017746">
    <property type="component" value="Chromosome"/>
</dbReference>
<dbReference type="Gene3D" id="3.40.50.150">
    <property type="entry name" value="Vaccinia Virus protein VP39"/>
    <property type="match status" value="1"/>
</dbReference>
<dbReference type="EMBL" id="CP006272">
    <property type="protein sequence ID" value="AGZ43201.1"/>
    <property type="molecule type" value="Genomic_DNA"/>
</dbReference>
<dbReference type="AlphaFoldDB" id="U5W5K5"/>
<dbReference type="OrthoDB" id="9777638at2"/>
<dbReference type="CDD" id="cd02440">
    <property type="entry name" value="AdoMet_MTases"/>
    <property type="match status" value="1"/>
</dbReference>
<dbReference type="PANTHER" id="PTHR43861">
    <property type="entry name" value="TRANS-ACONITATE 2-METHYLTRANSFERASE-RELATED"/>
    <property type="match status" value="1"/>
</dbReference>
<dbReference type="HOGENOM" id="CLU_037990_2_3_11"/>
<reference evidence="2 3" key="1">
    <citation type="journal article" date="2014" name="J. Biotechnol.">
        <title>Complete genome sequence of the actinobacterium Actinoplanes friuliensis HAG 010964, producer of the lipopeptide antibiotic friulimycin.</title>
        <authorList>
            <person name="Ruckert C."/>
            <person name="Szczepanowski R."/>
            <person name="Albersmeier A."/>
            <person name="Goesmann A."/>
            <person name="Fischer N."/>
            <person name="Steinkamper A."/>
            <person name="Puhler A."/>
            <person name="Biener R."/>
            <person name="Schwartz D."/>
            <person name="Kalinowski J."/>
        </authorList>
    </citation>
    <scope>NUCLEOTIDE SEQUENCE [LARGE SCALE GENOMIC DNA]</scope>
    <source>
        <strain evidence="2 3">DSM 7358</strain>
    </source>
</reference>
<dbReference type="STRING" id="1246995.AFR_24675"/>
<sequence length="266" mass="27629">MTSDQPGVTGIFDEAAPAYDRVGVDFFTPMGAELVRRAGIRPGDNVLDVGCGRGAVLVPAAAAAGPAGRVIGTDLAPAMVALTAEAVADLPTVSVQAGDAQAPDFPAGSFDVITAGLVLFFLPDPAAALAAYRELLRPGGRLAFSSFAAYDPLYPEAMKALAAHAVDAPPPRDAGGIFRSEETLRAALTAWAEVQVTEFRQVSRYAGGQQWFDWVDSHGGRQLTRLIPADRRAAAAADAEAVLASTRTPDGSLELTTTIRIVVAGR</sequence>
<keyword evidence="3" id="KW-1185">Reference proteome</keyword>
<dbReference type="InterPro" id="IPR013216">
    <property type="entry name" value="Methyltransf_11"/>
</dbReference>
<keyword evidence="2" id="KW-0489">Methyltransferase</keyword>
<dbReference type="Pfam" id="PF08241">
    <property type="entry name" value="Methyltransf_11"/>
    <property type="match status" value="1"/>
</dbReference>
<dbReference type="InterPro" id="IPR029063">
    <property type="entry name" value="SAM-dependent_MTases_sf"/>
</dbReference>
<dbReference type="PANTHER" id="PTHR43861:SF1">
    <property type="entry name" value="TRANS-ACONITATE 2-METHYLTRANSFERASE"/>
    <property type="match status" value="1"/>
</dbReference>
<dbReference type="GO" id="GO:0032259">
    <property type="term" value="P:methylation"/>
    <property type="evidence" value="ECO:0007669"/>
    <property type="project" value="UniProtKB-KW"/>
</dbReference>
<dbReference type="SUPFAM" id="SSF53335">
    <property type="entry name" value="S-adenosyl-L-methionine-dependent methyltransferases"/>
    <property type="match status" value="1"/>
</dbReference>
<evidence type="ECO:0000313" key="3">
    <source>
        <dbReference type="Proteomes" id="UP000017746"/>
    </source>
</evidence>